<accession>A0ABR0A1Y4</accession>
<evidence type="ECO:0000313" key="2">
    <source>
        <dbReference type="Proteomes" id="UP001234178"/>
    </source>
</evidence>
<sequence>MGVLILEDLQLVHSAKKKSKTTRYRVCWIWGPSFKVPEISLKIYTDKHHVDFSGSNRGLFCTRLEGEMTLAVAELLTELTSEVTTPLFLFNVIKSLVVFFCTDAALASKKEGGDSKFLSRTLTDNTLPNGLTTLRKRKTRGRFDLRICRGFTAVIKQFRPLDRHAVQQSVEQRPLRVQVVLQNRHCFQYAQQQGRPKNQPTGKIRNINISSQMQEEGEILKLEKWTRGGHVRAGI</sequence>
<reference evidence="1 2" key="1">
    <citation type="journal article" date="2023" name="Nucleic Acids Res.">
        <title>The hologenome of Daphnia magna reveals possible DNA methylation and microbiome-mediated evolution of the host genome.</title>
        <authorList>
            <person name="Chaturvedi A."/>
            <person name="Li X."/>
            <person name="Dhandapani V."/>
            <person name="Marshall H."/>
            <person name="Kissane S."/>
            <person name="Cuenca-Cambronero M."/>
            <person name="Asole G."/>
            <person name="Calvet F."/>
            <person name="Ruiz-Romero M."/>
            <person name="Marangio P."/>
            <person name="Guigo R."/>
            <person name="Rago D."/>
            <person name="Mirbahai L."/>
            <person name="Eastwood N."/>
            <person name="Colbourne J.K."/>
            <person name="Zhou J."/>
            <person name="Mallon E."/>
            <person name="Orsini L."/>
        </authorList>
    </citation>
    <scope>NUCLEOTIDE SEQUENCE [LARGE SCALE GENOMIC DNA]</scope>
    <source>
        <strain evidence="1">LRV0_1</strain>
    </source>
</reference>
<dbReference type="Proteomes" id="UP001234178">
    <property type="component" value="Unassembled WGS sequence"/>
</dbReference>
<name>A0ABR0A1Y4_9CRUS</name>
<dbReference type="EMBL" id="JAOYFB010000036">
    <property type="protein sequence ID" value="KAK4019172.1"/>
    <property type="molecule type" value="Genomic_DNA"/>
</dbReference>
<evidence type="ECO:0000313" key="1">
    <source>
        <dbReference type="EMBL" id="KAK4019172.1"/>
    </source>
</evidence>
<proteinExistence type="predicted"/>
<gene>
    <name evidence="1" type="ORF">OUZ56_001200</name>
</gene>
<organism evidence="1 2">
    <name type="scientific">Daphnia magna</name>
    <dbReference type="NCBI Taxonomy" id="35525"/>
    <lineage>
        <taxon>Eukaryota</taxon>
        <taxon>Metazoa</taxon>
        <taxon>Ecdysozoa</taxon>
        <taxon>Arthropoda</taxon>
        <taxon>Crustacea</taxon>
        <taxon>Branchiopoda</taxon>
        <taxon>Diplostraca</taxon>
        <taxon>Cladocera</taxon>
        <taxon>Anomopoda</taxon>
        <taxon>Daphniidae</taxon>
        <taxon>Daphnia</taxon>
    </lineage>
</organism>
<comment type="caution">
    <text evidence="1">The sequence shown here is derived from an EMBL/GenBank/DDBJ whole genome shotgun (WGS) entry which is preliminary data.</text>
</comment>
<protein>
    <submittedName>
        <fullName evidence="1">Uncharacterized protein</fullName>
    </submittedName>
</protein>
<keyword evidence="2" id="KW-1185">Reference proteome</keyword>